<sequence length="262" mass="31512">MMKTEYGYKCTTCPKEYKEKFNYDRHAACCAFLCKSRREQMNEIETGETIPTPLEMYRLIQELAIRNEKLEKELSKLKHVQNKKINILQWLNSEEQKQNNPLMSFIEWINKEVITKIKEVLSVVYSDDLLTGINQLFNKVLENNSNRLPICAFENKPGIFYIFKKSETLIGEWQQISNVDLDKILSQISHQFIVEFKKHWYIPNQERVENDEHYKDLYINYYQRILGGNERISEEVRFQRIRQSIFNKIRQNIKSIIKYDFT</sequence>
<organism evidence="1">
    <name type="scientific">viral metagenome</name>
    <dbReference type="NCBI Taxonomy" id="1070528"/>
    <lineage>
        <taxon>unclassified sequences</taxon>
        <taxon>metagenomes</taxon>
        <taxon>organismal metagenomes</taxon>
    </lineage>
</organism>
<name>A0A6C0JL35_9ZZZZ</name>
<accession>A0A6C0JL35</accession>
<dbReference type="AlphaFoldDB" id="A0A6C0JL35"/>
<reference evidence="1" key="1">
    <citation type="journal article" date="2020" name="Nature">
        <title>Giant virus diversity and host interactions through global metagenomics.</title>
        <authorList>
            <person name="Schulz F."/>
            <person name="Roux S."/>
            <person name="Paez-Espino D."/>
            <person name="Jungbluth S."/>
            <person name="Walsh D.A."/>
            <person name="Denef V.J."/>
            <person name="McMahon K.D."/>
            <person name="Konstantinidis K.T."/>
            <person name="Eloe-Fadrosh E.A."/>
            <person name="Kyrpides N.C."/>
            <person name="Woyke T."/>
        </authorList>
    </citation>
    <scope>NUCLEOTIDE SEQUENCE</scope>
    <source>
        <strain evidence="1">GVMAG-M-3300027708-5</strain>
    </source>
</reference>
<dbReference type="EMBL" id="MN740408">
    <property type="protein sequence ID" value="QHU05177.1"/>
    <property type="molecule type" value="Genomic_DNA"/>
</dbReference>
<evidence type="ECO:0000313" key="1">
    <source>
        <dbReference type="EMBL" id="QHU05177.1"/>
    </source>
</evidence>
<protein>
    <submittedName>
        <fullName evidence="1">Uncharacterized protein</fullName>
    </submittedName>
</protein>
<proteinExistence type="predicted"/>